<organism evidence="4 5">
    <name type="scientific">Zoarces viviparus</name>
    <name type="common">Viviparous eelpout</name>
    <name type="synonym">Blennius viviparus</name>
    <dbReference type="NCBI Taxonomy" id="48416"/>
    <lineage>
        <taxon>Eukaryota</taxon>
        <taxon>Metazoa</taxon>
        <taxon>Chordata</taxon>
        <taxon>Craniata</taxon>
        <taxon>Vertebrata</taxon>
        <taxon>Euteleostomi</taxon>
        <taxon>Actinopterygii</taxon>
        <taxon>Neopterygii</taxon>
        <taxon>Teleostei</taxon>
        <taxon>Neoteleostei</taxon>
        <taxon>Acanthomorphata</taxon>
        <taxon>Eupercaria</taxon>
        <taxon>Perciformes</taxon>
        <taxon>Cottioidei</taxon>
        <taxon>Zoarcales</taxon>
        <taxon>Zoarcidae</taxon>
        <taxon>Zoarcinae</taxon>
        <taxon>Zoarces</taxon>
    </lineage>
</organism>
<dbReference type="PANTHER" id="PTHR47139:SF1">
    <property type="entry name" value="TUMOR NECROSIS FACTOR RECEPTOR SUPERFAMILY MEMBER 9"/>
    <property type="match status" value="1"/>
</dbReference>
<gene>
    <name evidence="4" type="ORF">VZT92_013021</name>
</gene>
<evidence type="ECO:0000259" key="3">
    <source>
        <dbReference type="PROSITE" id="PS50050"/>
    </source>
</evidence>
<dbReference type="PANTHER" id="PTHR47139">
    <property type="entry name" value="TUMOR NECROSIS FACTOR RECEPTOR SUPERFAMILY MEMBER 9"/>
    <property type="match status" value="1"/>
</dbReference>
<name>A0AAW1F3I4_ZOAVI</name>
<dbReference type="InterPro" id="IPR001368">
    <property type="entry name" value="TNFR/NGFR_Cys_rich_reg"/>
</dbReference>
<dbReference type="Gene3D" id="2.10.50.10">
    <property type="entry name" value="Tumor Necrosis Factor Receptor, subunit A, domain 2"/>
    <property type="match status" value="1"/>
</dbReference>
<comment type="caution">
    <text evidence="4">The sequence shown here is derived from an EMBL/GenBank/DDBJ whole genome shotgun (WGS) entry which is preliminary data.</text>
</comment>
<dbReference type="GO" id="GO:0042127">
    <property type="term" value="P:regulation of cell population proliferation"/>
    <property type="evidence" value="ECO:0007669"/>
    <property type="project" value="TreeGrafter"/>
</dbReference>
<dbReference type="SMART" id="SM00208">
    <property type="entry name" value="TNFR"/>
    <property type="match status" value="2"/>
</dbReference>
<feature type="repeat" description="TNFR-Cys" evidence="1">
    <location>
        <begin position="50"/>
        <end position="88"/>
    </location>
</feature>
<dbReference type="Proteomes" id="UP001488805">
    <property type="component" value="Unassembled WGS sequence"/>
</dbReference>
<keyword evidence="1" id="KW-1015">Disulfide bond</keyword>
<evidence type="ECO:0000256" key="1">
    <source>
        <dbReference type="PROSITE-ProRule" id="PRU00206"/>
    </source>
</evidence>
<evidence type="ECO:0000313" key="4">
    <source>
        <dbReference type="EMBL" id="KAK9528888.1"/>
    </source>
</evidence>
<dbReference type="GO" id="GO:0038023">
    <property type="term" value="F:signaling receptor activity"/>
    <property type="evidence" value="ECO:0007669"/>
    <property type="project" value="TreeGrafter"/>
</dbReference>
<feature type="transmembrane region" description="Helical" evidence="2">
    <location>
        <begin position="164"/>
        <end position="186"/>
    </location>
</feature>
<accession>A0AAW1F3I4</accession>
<protein>
    <recommendedName>
        <fullName evidence="3">TNFR-Cys domain-containing protein</fullName>
    </recommendedName>
</protein>
<keyword evidence="2" id="KW-1133">Transmembrane helix</keyword>
<feature type="domain" description="TNFR-Cys" evidence="3">
    <location>
        <begin position="50"/>
        <end position="88"/>
    </location>
</feature>
<comment type="caution">
    <text evidence="1">Lacks conserved residue(s) required for the propagation of feature annotation.</text>
</comment>
<proteinExistence type="predicted"/>
<dbReference type="SUPFAM" id="SSF57586">
    <property type="entry name" value="TNF receptor-like"/>
    <property type="match status" value="1"/>
</dbReference>
<evidence type="ECO:0000313" key="5">
    <source>
        <dbReference type="Proteomes" id="UP001488805"/>
    </source>
</evidence>
<sequence>MCVLSVWTIAAGCGHRQHLVDGQCCDLCPPGTHRKSVKAECSKQQTVCIPCKDGYFSDQHQLFDRCQECRSCQQDYAEKCTPTTNANCSCRSGFLCSNNICSKCEENKCVTGEKLKRTESPLGVGLRKYSYTCEPPPSCPNNTYFDVKENVCKTHREGIDPINLILGIGFVLLSLTLLVFLSYACIKSLRKHKAYKNPTEVLAVSTNASDYHLSKEESGLELIVQDELKSSNSLGFLHL</sequence>
<dbReference type="EMBL" id="JBCEZU010000111">
    <property type="protein sequence ID" value="KAK9528888.1"/>
    <property type="molecule type" value="Genomic_DNA"/>
</dbReference>
<keyword evidence="2" id="KW-0472">Membrane</keyword>
<keyword evidence="2" id="KW-0812">Transmembrane</keyword>
<keyword evidence="5" id="KW-1185">Reference proteome</keyword>
<reference evidence="4 5" key="1">
    <citation type="journal article" date="2024" name="Genome Biol. Evol.">
        <title>Chromosome-level genome assembly of the viviparous eelpout Zoarces viviparus.</title>
        <authorList>
            <person name="Fuhrmann N."/>
            <person name="Brasseur M.V."/>
            <person name="Bakowski C.E."/>
            <person name="Podsiadlowski L."/>
            <person name="Prost S."/>
            <person name="Krehenwinkel H."/>
            <person name="Mayer C."/>
        </authorList>
    </citation>
    <scope>NUCLEOTIDE SEQUENCE [LARGE SCALE GENOMIC DNA]</scope>
    <source>
        <strain evidence="4">NO-MEL_2022_Ind0_liver</strain>
    </source>
</reference>
<evidence type="ECO:0000256" key="2">
    <source>
        <dbReference type="SAM" id="Phobius"/>
    </source>
</evidence>
<feature type="disulfide bond" evidence="1">
    <location>
        <begin position="51"/>
        <end position="66"/>
    </location>
</feature>
<dbReference type="PROSITE" id="PS50050">
    <property type="entry name" value="TNFR_NGFR_2"/>
    <property type="match status" value="1"/>
</dbReference>
<dbReference type="AlphaFoldDB" id="A0AAW1F3I4"/>